<dbReference type="InterPro" id="IPR003838">
    <property type="entry name" value="ABC3_permease_C"/>
</dbReference>
<keyword evidence="10" id="KW-1185">Reference proteome</keyword>
<keyword evidence="4 6" id="KW-1133">Transmembrane helix</keyword>
<organism evidence="9 10">
    <name type="scientific">Mucilaginibacter segetis</name>
    <dbReference type="NCBI Taxonomy" id="2793071"/>
    <lineage>
        <taxon>Bacteria</taxon>
        <taxon>Pseudomonadati</taxon>
        <taxon>Bacteroidota</taxon>
        <taxon>Sphingobacteriia</taxon>
        <taxon>Sphingobacteriales</taxon>
        <taxon>Sphingobacteriaceae</taxon>
        <taxon>Mucilaginibacter</taxon>
    </lineage>
</organism>
<dbReference type="AlphaFoldDB" id="A0A934UPN2"/>
<feature type="transmembrane region" description="Helical" evidence="6">
    <location>
        <begin position="331"/>
        <end position="358"/>
    </location>
</feature>
<feature type="domain" description="ABC3 transporter permease C-terminal" evidence="7">
    <location>
        <begin position="289"/>
        <end position="396"/>
    </location>
</feature>
<name>A0A934UPN2_9SPHI</name>
<feature type="transmembrane region" description="Helical" evidence="6">
    <location>
        <begin position="284"/>
        <end position="306"/>
    </location>
</feature>
<reference evidence="9" key="1">
    <citation type="submission" date="2020-12" db="EMBL/GenBank/DDBJ databases">
        <title>Bacterial novel species Mucilaginibacter sp. SD-g isolated from soil.</title>
        <authorList>
            <person name="Jung H.-Y."/>
        </authorList>
    </citation>
    <scope>NUCLEOTIDE SEQUENCE</scope>
    <source>
        <strain evidence="9">SD-g</strain>
    </source>
</reference>
<dbReference type="InterPro" id="IPR050250">
    <property type="entry name" value="Macrolide_Exporter_MacB"/>
</dbReference>
<feature type="transmembrane region" description="Helical" evidence="6">
    <location>
        <begin position="378"/>
        <end position="400"/>
    </location>
</feature>
<gene>
    <name evidence="9" type="ORF">I5M19_17205</name>
</gene>
<feature type="domain" description="ABC3 transporter permease C-terminal" evidence="7">
    <location>
        <begin position="674"/>
        <end position="786"/>
    </location>
</feature>
<feature type="transmembrane region" description="Helical" evidence="6">
    <location>
        <begin position="673"/>
        <end position="695"/>
    </location>
</feature>
<dbReference type="Pfam" id="PF02687">
    <property type="entry name" value="FtsX"/>
    <property type="match status" value="2"/>
</dbReference>
<feature type="transmembrane region" description="Helical" evidence="6">
    <location>
        <begin position="722"/>
        <end position="741"/>
    </location>
</feature>
<keyword evidence="5 6" id="KW-0472">Membrane</keyword>
<protein>
    <submittedName>
        <fullName evidence="9">ABC transporter permease</fullName>
    </submittedName>
</protein>
<evidence type="ECO:0000259" key="8">
    <source>
        <dbReference type="Pfam" id="PF12704"/>
    </source>
</evidence>
<dbReference type="PANTHER" id="PTHR30572">
    <property type="entry name" value="MEMBRANE COMPONENT OF TRANSPORTER-RELATED"/>
    <property type="match status" value="1"/>
</dbReference>
<sequence>MIKSYIKIAWRNLRRNKAYAFINITGLSLGIASSILIFILIDYHLSFDDFHKNSDRIYRVVTEWHDETIDRSAAVPQPLGKALRNDFTFGEKVARSVSFHNPLITLPNEKEIKKFAEKDGVAFTEPEFFDIFNFPLIKGNKKTVLVQLNEAIVTQKIAQKYWGTDDVIGKVIRLDNRISFTITGVLKDLPPNTDQKQQIYLSYKNIIEYASQQRENNWGGVNSESKCYLLLKPSVPVSVANANFKQMVNKYYTGRDQKVWMFKLQPLADIHFNTDFDAFVDKKYLWALFFIGVFLIVTACVNFINLATAQALNRAKEIGVRKVLGSMPRQLFWQFIAETTIITLVADALAYVIAWLVLPLINQLFQSQMQFNNELLPLFLVVMTVIVVFLSGSYPGVILARFQPIEALKSKLSQKNIGGFSLRRILVVTQFAISQVLIIGTIVIVSQIHYSKTSDLGFDKQAIITLPIPNDDNGKMKTLHNRLGQLNGVKDISLCYQPPAANSNSTTDIYFNNRPEAEHWGINIKAGDDHYLSTFDIKLVAGRNILPADTTSEFLVNETFVKKLGLKSPDEVIGKKLSVNGKTISGLIVGVVKDFYNYSFHSEISPICIMPNTNYYSNYALKLSGSNFKASLTNAEKLWNETYPDELYDYKFLDDQIAEFYEMDDVLMKLVEGFAAIAIIIGCLGLYGLVSFMALRKTKEIGVRKVLGADVGNILWLFGKEFSRLLIIAFVIAAPVAWWAMTNYLKDYQYKITIGPSIFILSILSTFIIAAVTVGYRSMLSARANPVKSLRSE</sequence>
<keyword evidence="2" id="KW-1003">Cell membrane</keyword>
<dbReference type="GO" id="GO:0005886">
    <property type="term" value="C:plasma membrane"/>
    <property type="evidence" value="ECO:0007669"/>
    <property type="project" value="UniProtKB-SubCell"/>
</dbReference>
<comment type="caution">
    <text evidence="9">The sequence shown here is derived from an EMBL/GenBank/DDBJ whole genome shotgun (WGS) entry which is preliminary data.</text>
</comment>
<evidence type="ECO:0000313" key="9">
    <source>
        <dbReference type="EMBL" id="MBK0381066.1"/>
    </source>
</evidence>
<dbReference type="InterPro" id="IPR025857">
    <property type="entry name" value="MacB_PCD"/>
</dbReference>
<accession>A0A934UPN2</accession>
<evidence type="ECO:0000256" key="6">
    <source>
        <dbReference type="SAM" id="Phobius"/>
    </source>
</evidence>
<dbReference type="PANTHER" id="PTHR30572:SF18">
    <property type="entry name" value="ABC-TYPE MACROLIDE FAMILY EXPORT SYSTEM PERMEASE COMPONENT 2"/>
    <property type="match status" value="1"/>
</dbReference>
<feature type="domain" description="MacB-like periplasmic core" evidence="8">
    <location>
        <begin position="21"/>
        <end position="242"/>
    </location>
</feature>
<keyword evidence="3 6" id="KW-0812">Transmembrane</keyword>
<dbReference type="EMBL" id="JAEHFW010000003">
    <property type="protein sequence ID" value="MBK0381066.1"/>
    <property type="molecule type" value="Genomic_DNA"/>
</dbReference>
<proteinExistence type="predicted"/>
<evidence type="ECO:0000259" key="7">
    <source>
        <dbReference type="Pfam" id="PF02687"/>
    </source>
</evidence>
<dbReference type="Proteomes" id="UP000613193">
    <property type="component" value="Unassembled WGS sequence"/>
</dbReference>
<evidence type="ECO:0000256" key="2">
    <source>
        <dbReference type="ARBA" id="ARBA00022475"/>
    </source>
</evidence>
<evidence type="ECO:0000256" key="4">
    <source>
        <dbReference type="ARBA" id="ARBA00022989"/>
    </source>
</evidence>
<dbReference type="GO" id="GO:0022857">
    <property type="term" value="F:transmembrane transporter activity"/>
    <property type="evidence" value="ECO:0007669"/>
    <property type="project" value="TreeGrafter"/>
</dbReference>
<evidence type="ECO:0000256" key="3">
    <source>
        <dbReference type="ARBA" id="ARBA00022692"/>
    </source>
</evidence>
<feature type="transmembrane region" description="Helical" evidence="6">
    <location>
        <begin position="421"/>
        <end position="445"/>
    </location>
</feature>
<dbReference type="Pfam" id="PF12704">
    <property type="entry name" value="MacB_PCD"/>
    <property type="match status" value="1"/>
</dbReference>
<evidence type="ECO:0000256" key="5">
    <source>
        <dbReference type="ARBA" id="ARBA00023136"/>
    </source>
</evidence>
<feature type="transmembrane region" description="Helical" evidence="6">
    <location>
        <begin position="20"/>
        <end position="41"/>
    </location>
</feature>
<evidence type="ECO:0000256" key="1">
    <source>
        <dbReference type="ARBA" id="ARBA00004651"/>
    </source>
</evidence>
<comment type="subcellular location">
    <subcellularLocation>
        <location evidence="1">Cell membrane</location>
        <topology evidence="1">Multi-pass membrane protein</topology>
    </subcellularLocation>
</comment>
<feature type="transmembrane region" description="Helical" evidence="6">
    <location>
        <begin position="753"/>
        <end position="776"/>
    </location>
</feature>
<dbReference type="RefSeq" id="WP_200067591.1">
    <property type="nucleotide sequence ID" value="NZ_JAEHFW010000003.1"/>
</dbReference>
<evidence type="ECO:0000313" key="10">
    <source>
        <dbReference type="Proteomes" id="UP000613193"/>
    </source>
</evidence>